<feature type="compositionally biased region" description="Polar residues" evidence="3">
    <location>
        <begin position="209"/>
        <end position="222"/>
    </location>
</feature>
<dbReference type="GO" id="GO:0000323">
    <property type="term" value="C:lytic vacuole"/>
    <property type="evidence" value="ECO:0007669"/>
    <property type="project" value="TreeGrafter"/>
</dbReference>
<organism evidence="4 5">
    <name type="scientific">Pseudolycoriella hygida</name>
    <dbReference type="NCBI Taxonomy" id="35572"/>
    <lineage>
        <taxon>Eukaryota</taxon>
        <taxon>Metazoa</taxon>
        <taxon>Ecdysozoa</taxon>
        <taxon>Arthropoda</taxon>
        <taxon>Hexapoda</taxon>
        <taxon>Insecta</taxon>
        <taxon>Pterygota</taxon>
        <taxon>Neoptera</taxon>
        <taxon>Endopterygota</taxon>
        <taxon>Diptera</taxon>
        <taxon>Nematocera</taxon>
        <taxon>Sciaroidea</taxon>
        <taxon>Sciaridae</taxon>
        <taxon>Pseudolycoriella</taxon>
    </lineage>
</organism>
<dbReference type="GO" id="GO:0000149">
    <property type="term" value="F:SNARE binding"/>
    <property type="evidence" value="ECO:0007669"/>
    <property type="project" value="TreeGrafter"/>
</dbReference>
<dbReference type="PANTHER" id="PTHR15157:SF5">
    <property type="entry name" value="UV RADIATION RESISTANCE-ASSOCIATED GENE PROTEIN"/>
    <property type="match status" value="1"/>
</dbReference>
<evidence type="ECO:0000256" key="2">
    <source>
        <dbReference type="SAM" id="Coils"/>
    </source>
</evidence>
<feature type="region of interest" description="Disordered" evidence="3">
    <location>
        <begin position="194"/>
        <end position="222"/>
    </location>
</feature>
<feature type="coiled-coil region" evidence="2">
    <location>
        <begin position="340"/>
        <end position="367"/>
    </location>
</feature>
<evidence type="ECO:0000256" key="1">
    <source>
        <dbReference type="ARBA" id="ARBA00023054"/>
    </source>
</evidence>
<sequence length="647" mass="73715">MFNRPRCRDWTALATQQLRLRNLIQISGHNIVCDPKCSIYFTLHLTSMSAPFFTSEKIESYKNAIWPEINCQGIIKSTAHSVCVRVWQRTLQTVEGTETPVDKVLFIWGVYFSGLVPISKRTDVKLKENSLVFHIHGGFFTSTSCLEPESVYKQLQFIGVIDTKKSLNKNSKINCDELVLSSEQLTNLRGKGKDVSDVQISPRNGHHSPGNNSVISEMNPTNSDPESLKVRYIEKNFFKSEIRLSYNVDKLLLLQAKQRQLIQKSASAKELIEKICMRSAFCLNLELIANKAMMYRPRGNPSMGRTLNRLLFQKPEQPKPEILLQAQDLRRRIETAKFRCRLLVHERNQAKIKLRQLEQKLGTIRDSNIEQEAWLMANYRGLGREKDGEMKSIMNIRDQNEVLIKLVKELDERRHHLLRELKEIYCIQQNERGIFMINGAALPTLAPNCDTFIDMIPPLDISVALGYAAHITLMCSIVLNCPLRNPIIYRGSASRIRDNARQLHDHEREFPLYCRNSFLSEPLQYAIYLLNQNIAQMKFHLRLHKIDLRTTLSNLLDLLNGPPPSVMVDVLGAEAVPTSISESSDDLIVSIPIATKETGPVTERRVCRSVGSYTDEPIGNSKSNFSSEPILIAGPVQLSNFKNDSDI</sequence>
<name>A0A9Q0RTY9_9DIPT</name>
<dbReference type="OrthoDB" id="72772at2759"/>
<dbReference type="EMBL" id="WJQU01006380">
    <property type="protein sequence ID" value="KAJ6597373.1"/>
    <property type="molecule type" value="Genomic_DNA"/>
</dbReference>
<protein>
    <submittedName>
        <fullName evidence="4">UV radiation resistance-associated gene protein</fullName>
    </submittedName>
</protein>
<dbReference type="GO" id="GO:0005768">
    <property type="term" value="C:endosome"/>
    <property type="evidence" value="ECO:0007669"/>
    <property type="project" value="TreeGrafter"/>
</dbReference>
<keyword evidence="1 2" id="KW-0175">Coiled coil</keyword>
<gene>
    <name evidence="4" type="primary">Uvrag</name>
    <name evidence="4" type="ORF">Bhyg_15481</name>
</gene>
<evidence type="ECO:0000313" key="5">
    <source>
        <dbReference type="Proteomes" id="UP001151699"/>
    </source>
</evidence>
<evidence type="ECO:0000256" key="3">
    <source>
        <dbReference type="SAM" id="MobiDB-lite"/>
    </source>
</evidence>
<dbReference type="Proteomes" id="UP001151699">
    <property type="component" value="Unassembled WGS sequence"/>
</dbReference>
<reference evidence="4" key="1">
    <citation type="submission" date="2022-07" db="EMBL/GenBank/DDBJ databases">
        <authorList>
            <person name="Trinca V."/>
            <person name="Uliana J.V.C."/>
            <person name="Torres T.T."/>
            <person name="Ward R.J."/>
            <person name="Monesi N."/>
        </authorList>
    </citation>
    <scope>NUCLEOTIDE SEQUENCE</scope>
    <source>
        <strain evidence="4">HSMRA1968</strain>
        <tissue evidence="4">Whole embryos</tissue>
    </source>
</reference>
<evidence type="ECO:0000313" key="4">
    <source>
        <dbReference type="EMBL" id="KAJ6597373.1"/>
    </source>
</evidence>
<proteinExistence type="predicted"/>
<comment type="caution">
    <text evidence="4">The sequence shown here is derived from an EMBL/GenBank/DDBJ whole genome shotgun (WGS) entry which is preliminary data.</text>
</comment>
<dbReference type="GO" id="GO:0035493">
    <property type="term" value="P:SNARE complex assembly"/>
    <property type="evidence" value="ECO:0007669"/>
    <property type="project" value="TreeGrafter"/>
</dbReference>
<accession>A0A9Q0RTY9</accession>
<keyword evidence="5" id="KW-1185">Reference proteome</keyword>
<dbReference type="AlphaFoldDB" id="A0A9Q0RTY9"/>
<dbReference type="PANTHER" id="PTHR15157">
    <property type="entry name" value="UV RADIATION RESISTANCE-ASSOCIATED GENE PROTEIN"/>
    <property type="match status" value="1"/>
</dbReference>